<evidence type="ECO:0000313" key="2">
    <source>
        <dbReference type="EMBL" id="KAG0285334.1"/>
    </source>
</evidence>
<gene>
    <name evidence="2" type="ORF">BGZ96_010387</name>
</gene>
<reference evidence="2 3" key="1">
    <citation type="journal article" date="2020" name="Fungal Divers.">
        <title>Resolving the Mortierellaceae phylogeny through synthesis of multi-gene phylogenetics and phylogenomics.</title>
        <authorList>
            <person name="Vandepol N."/>
            <person name="Liber J."/>
            <person name="Desiro A."/>
            <person name="Na H."/>
            <person name="Kennedy M."/>
            <person name="Barry K."/>
            <person name="Grigoriev I.V."/>
            <person name="Miller A.N."/>
            <person name="O'Donnell K."/>
            <person name="Stajich J.E."/>
            <person name="Bonito G."/>
        </authorList>
    </citation>
    <scope>NUCLEOTIDE SEQUENCE [LARGE SCALE GENOMIC DNA]</scope>
    <source>
        <strain evidence="2 3">AD045</strain>
    </source>
</reference>
<organism evidence="2 3">
    <name type="scientific">Linnemannia gamsii</name>
    <dbReference type="NCBI Taxonomy" id="64522"/>
    <lineage>
        <taxon>Eukaryota</taxon>
        <taxon>Fungi</taxon>
        <taxon>Fungi incertae sedis</taxon>
        <taxon>Mucoromycota</taxon>
        <taxon>Mortierellomycotina</taxon>
        <taxon>Mortierellomycetes</taxon>
        <taxon>Mortierellales</taxon>
        <taxon>Mortierellaceae</taxon>
        <taxon>Linnemannia</taxon>
    </lineage>
</organism>
<feature type="compositionally biased region" description="Basic residues" evidence="1">
    <location>
        <begin position="81"/>
        <end position="93"/>
    </location>
</feature>
<feature type="region of interest" description="Disordered" evidence="1">
    <location>
        <begin position="247"/>
        <end position="269"/>
    </location>
</feature>
<comment type="caution">
    <text evidence="2">The sequence shown here is derived from an EMBL/GenBank/DDBJ whole genome shotgun (WGS) entry which is preliminary data.</text>
</comment>
<proteinExistence type="predicted"/>
<accession>A0ABQ7JUT0</accession>
<dbReference type="EMBL" id="JAAAIM010000676">
    <property type="protein sequence ID" value="KAG0285334.1"/>
    <property type="molecule type" value="Genomic_DNA"/>
</dbReference>
<dbReference type="Proteomes" id="UP001194696">
    <property type="component" value="Unassembled WGS sequence"/>
</dbReference>
<name>A0ABQ7JUT0_9FUNG</name>
<protein>
    <submittedName>
        <fullName evidence="2">Uncharacterized protein</fullName>
    </submittedName>
</protein>
<evidence type="ECO:0000313" key="3">
    <source>
        <dbReference type="Proteomes" id="UP001194696"/>
    </source>
</evidence>
<sequence length="269" mass="30738">MLVPKEHQDNKHMRLYHDPEPVKILNTVAGGADITINRDPNKGMYYPCAHPACDHISIVRTAPSQHRKFCRFTNPLENRPRRTRAVRERRYHPYSRVQKEGRSDSTFSDFSDDGLYSSFSSSGLESGRQSDRESGYHIPWESTSALILEQILEGVNRLNSRMDWLTEQMEEIQEQTDRNVEQVDKLVVNSASLDAHTESLRIDVDLIVEYLGDLLQENRGIKNQLRGIKMGLEEGVAAGDPRRQVMIPPKEQQQKHAAAHGQATKPIKE</sequence>
<evidence type="ECO:0000256" key="1">
    <source>
        <dbReference type="SAM" id="MobiDB-lite"/>
    </source>
</evidence>
<keyword evidence="3" id="KW-1185">Reference proteome</keyword>
<feature type="region of interest" description="Disordered" evidence="1">
    <location>
        <begin position="81"/>
        <end position="108"/>
    </location>
</feature>